<accession>A0A2I1FI05</accession>
<dbReference type="VEuPathDB" id="FungiDB:FUN_008108"/>
<comment type="caution">
    <text evidence="3">The sequence shown here is derived from an EMBL/GenBank/DDBJ whole genome shotgun (WGS) entry which is preliminary data.</text>
</comment>
<dbReference type="OrthoDB" id="2332122at2759"/>
<reference evidence="3 4" key="1">
    <citation type="submission" date="2017-10" db="EMBL/GenBank/DDBJ databases">
        <title>Extensive intraspecific genome diversity in a model arbuscular mycorrhizal fungus.</title>
        <authorList>
            <person name="Chen E.C.H."/>
            <person name="Morin E."/>
            <person name="Baudet D."/>
            <person name="Noel J."/>
            <person name="Ndikumana S."/>
            <person name="Charron P."/>
            <person name="St-Onge C."/>
            <person name="Giorgi J."/>
            <person name="Grigoriev I.V."/>
            <person name="Roux C."/>
            <person name="Martin F.M."/>
            <person name="Corradi N."/>
        </authorList>
    </citation>
    <scope>NUCLEOTIDE SEQUENCE [LARGE SCALE GENOMIC DNA]</scope>
    <source>
        <strain evidence="3 4">A1</strain>
    </source>
</reference>
<dbReference type="VEuPathDB" id="FungiDB:RhiirFUN_024065"/>
<proteinExistence type="predicted"/>
<name>A0A2I1FI05_9GLOM</name>
<evidence type="ECO:0000313" key="3">
    <source>
        <dbReference type="EMBL" id="PKC55805.1"/>
    </source>
</evidence>
<dbReference type="Proteomes" id="UP000232688">
    <property type="component" value="Unassembled WGS sequence"/>
</dbReference>
<feature type="compositionally biased region" description="Basic and acidic residues" evidence="2">
    <location>
        <begin position="1"/>
        <end position="10"/>
    </location>
</feature>
<feature type="coiled-coil region" evidence="1">
    <location>
        <begin position="44"/>
        <end position="71"/>
    </location>
</feature>
<gene>
    <name evidence="3" type="ORF">RhiirA1_402611</name>
</gene>
<reference evidence="3 4" key="2">
    <citation type="submission" date="2017-10" db="EMBL/GenBank/DDBJ databases">
        <title>Genome analyses suggest a sexual origin of heterokaryosis in a supposedly ancient asexual fungus.</title>
        <authorList>
            <person name="Corradi N."/>
            <person name="Sedzielewska K."/>
            <person name="Noel J."/>
            <person name="Charron P."/>
            <person name="Farinelli L."/>
            <person name="Marton T."/>
            <person name="Kruger M."/>
            <person name="Pelin A."/>
            <person name="Brachmann A."/>
            <person name="Corradi N."/>
        </authorList>
    </citation>
    <scope>NUCLEOTIDE SEQUENCE [LARGE SCALE GENOMIC DNA]</scope>
    <source>
        <strain evidence="3 4">A1</strain>
    </source>
</reference>
<dbReference type="EMBL" id="LLXH01002419">
    <property type="protein sequence ID" value="PKC55805.1"/>
    <property type="molecule type" value="Genomic_DNA"/>
</dbReference>
<evidence type="ECO:0000313" key="4">
    <source>
        <dbReference type="Proteomes" id="UP000232688"/>
    </source>
</evidence>
<evidence type="ECO:0000256" key="2">
    <source>
        <dbReference type="SAM" id="MobiDB-lite"/>
    </source>
</evidence>
<feature type="compositionally biased region" description="Low complexity" evidence="2">
    <location>
        <begin position="30"/>
        <end position="41"/>
    </location>
</feature>
<dbReference type="VEuPathDB" id="FungiDB:RhiirA1_402611"/>
<protein>
    <submittedName>
        <fullName evidence="3">Uncharacterized protein</fullName>
    </submittedName>
</protein>
<feature type="region of interest" description="Disordered" evidence="2">
    <location>
        <begin position="1"/>
        <end position="41"/>
    </location>
</feature>
<organism evidence="3 4">
    <name type="scientific">Rhizophagus irregularis</name>
    <dbReference type="NCBI Taxonomy" id="588596"/>
    <lineage>
        <taxon>Eukaryota</taxon>
        <taxon>Fungi</taxon>
        <taxon>Fungi incertae sedis</taxon>
        <taxon>Mucoromycota</taxon>
        <taxon>Glomeromycotina</taxon>
        <taxon>Glomeromycetes</taxon>
        <taxon>Glomerales</taxon>
        <taxon>Glomeraceae</taxon>
        <taxon>Rhizophagus</taxon>
    </lineage>
</organism>
<dbReference type="AlphaFoldDB" id="A0A2I1FI05"/>
<keyword evidence="1" id="KW-0175">Coiled coil</keyword>
<evidence type="ECO:0000256" key="1">
    <source>
        <dbReference type="SAM" id="Coils"/>
    </source>
</evidence>
<sequence>MSGDRSEFRNKIQKLLSAGEETSNKRRGIESSMSSTSSMSENSYEVFNEQLIKLNKKVDNMIEQNKQFNTKLIEENVKTNKHLEFLCNRMKHIEEMVESDNSGDNNFIKTIIKDVAKATFNISIYPTKEELREATEEFLKIRHQDFYNKFTTKTQWISYFNNKICPELLSKQRSLRSCLTTKARDALFSYFGEVILPPINTNTSSAGIIEWKNHPAVAECYNKLFNQNGSLGVLTRILERVFAGEYPSSLHLAFVTATFAVLLDPKSKTIQTNENTMKNKIEYYMECPYCSRTFSSKSGYTQHVKHCVPPVIVSDSESDLVTDINMFI</sequence>